<evidence type="ECO:0000256" key="1">
    <source>
        <dbReference type="ARBA" id="ARBA00009206"/>
    </source>
</evidence>
<gene>
    <name evidence="5" type="primary">rtcA</name>
    <name evidence="9" type="ORF">FNU76_11890</name>
</gene>
<comment type="subcellular location">
    <subcellularLocation>
        <location evidence="5">Cytoplasm</location>
    </subcellularLocation>
</comment>
<sequence>MKKLQQDRIALDGSQGEGGGQVLRTALTLSMITGTPFEIEHIRAKRNKPGLLRQHLTAVQAAAAISGASVEGAEMGSQTLRFTPGPIRGGDYRFAIGTAGSCTLVLQTVLPALWFADAPSTVMVTGGTHNKAAPPADHLIRAWLPLMRRMGARQSIVLQRHGFYPAGGGEIVATTEPCPALLPLQLLTRGTRLDLRAEAVVAAVPGGIAQRELDRVGAQLADVAGRVRQLPAKEGPGNILLIEAAHSEVTELFTGFGERGVSAEAVADQAVGQARLYLDSEAAVGEYLADQLLLPLALAGSGAFTTVAASSHLHTQAEVIEKFLPVEVAIQQLEDAWLVEIG</sequence>
<dbReference type="InterPro" id="IPR017770">
    <property type="entry name" value="RNA3'_term_phos_cyc_type_1"/>
</dbReference>
<evidence type="ECO:0000259" key="7">
    <source>
        <dbReference type="Pfam" id="PF01137"/>
    </source>
</evidence>
<dbReference type="NCBIfam" id="NF003247">
    <property type="entry name" value="PRK04204.1-3"/>
    <property type="match status" value="1"/>
</dbReference>
<dbReference type="CDD" id="cd00874">
    <property type="entry name" value="RNA_Cyclase_Class_II"/>
    <property type="match status" value="1"/>
</dbReference>
<evidence type="ECO:0000256" key="4">
    <source>
        <dbReference type="ARBA" id="ARBA00024481"/>
    </source>
</evidence>
<dbReference type="AlphaFoldDB" id="A0A516SFR1"/>
<accession>A0A516SFR1</accession>
<dbReference type="InterPro" id="IPR023797">
    <property type="entry name" value="RNA3'_phos_cyclase_dom"/>
</dbReference>
<dbReference type="Proteomes" id="UP000317550">
    <property type="component" value="Chromosome"/>
</dbReference>
<feature type="binding site" evidence="5">
    <location>
        <begin position="287"/>
        <end position="291"/>
    </location>
    <ligand>
        <name>ATP</name>
        <dbReference type="ChEBI" id="CHEBI:30616"/>
    </ligand>
</feature>
<dbReference type="EMBL" id="CP041730">
    <property type="protein sequence ID" value="QDQ27005.1"/>
    <property type="molecule type" value="Genomic_DNA"/>
</dbReference>
<dbReference type="InterPro" id="IPR013791">
    <property type="entry name" value="RNA3'-term_phos_cycl_insert"/>
</dbReference>
<dbReference type="InterPro" id="IPR037136">
    <property type="entry name" value="RNA3'_phos_cyclase_dom_sf"/>
</dbReference>
<protein>
    <recommendedName>
        <fullName evidence="5 6">RNA 3'-terminal phosphate cyclase</fullName>
        <shortName evidence="5">RNA cyclase</shortName>
        <shortName evidence="5">RNA-3'-phosphate cyclase</shortName>
        <ecNumber evidence="5 6">6.5.1.4</ecNumber>
    </recommendedName>
</protein>
<evidence type="ECO:0000313" key="9">
    <source>
        <dbReference type="EMBL" id="QDQ27005.1"/>
    </source>
</evidence>
<feature type="binding site" evidence="5">
    <location>
        <position position="107"/>
    </location>
    <ligand>
        <name>ATP</name>
        <dbReference type="ChEBI" id="CHEBI:30616"/>
    </ligand>
</feature>
<dbReference type="SUPFAM" id="SSF52913">
    <property type="entry name" value="RNA 3'-terminal phosphate cyclase, RPTC, insert domain"/>
    <property type="match status" value="1"/>
</dbReference>
<comment type="similarity">
    <text evidence="1 5">Belongs to the RNA 3'-terminal cyclase family. Type 1 subfamily.</text>
</comment>
<keyword evidence="5" id="KW-0067">ATP-binding</keyword>
<dbReference type="NCBIfam" id="TIGR03399">
    <property type="entry name" value="RNA_3prim_cycl"/>
    <property type="match status" value="1"/>
</dbReference>
<dbReference type="RefSeq" id="WP_144278398.1">
    <property type="nucleotide sequence ID" value="NZ_CP041730.1"/>
</dbReference>
<proteinExistence type="inferred from homology"/>
<dbReference type="OrthoDB" id="9812949at2"/>
<dbReference type="PANTHER" id="PTHR11096">
    <property type="entry name" value="RNA 3' TERMINAL PHOSPHATE CYCLASE"/>
    <property type="match status" value="1"/>
</dbReference>
<name>A0A516SFR1_9NEIS</name>
<dbReference type="PROSITE" id="PS01287">
    <property type="entry name" value="RTC"/>
    <property type="match status" value="1"/>
</dbReference>
<evidence type="ECO:0000256" key="5">
    <source>
        <dbReference type="HAMAP-Rule" id="MF_00200"/>
    </source>
</evidence>
<keyword evidence="10" id="KW-1185">Reference proteome</keyword>
<dbReference type="SUPFAM" id="SSF55205">
    <property type="entry name" value="EPT/RTPC-like"/>
    <property type="match status" value="2"/>
</dbReference>
<keyword evidence="3 5" id="KW-0547">Nucleotide-binding</keyword>
<dbReference type="EC" id="6.5.1.4" evidence="5 6"/>
<dbReference type="InterPro" id="IPR013792">
    <property type="entry name" value="RNA3'P_cycl/enolpyr_Trfase_a/b"/>
</dbReference>
<dbReference type="InterPro" id="IPR036553">
    <property type="entry name" value="RPTC_insert"/>
</dbReference>
<comment type="function">
    <text evidence="5">Catalyzes the conversion of 3'-phosphate to a 2',3'-cyclic phosphodiester at the end of RNA. The mechanism of action of the enzyme occurs in 3 steps: (A) adenylation of the enzyme by ATP; (B) transfer of adenylate to an RNA-N3'P to produce RNA-N3'PP5'A; (C) and attack of the adjacent 2'-hydroxyl on the 3'-phosphorus in the diester linkage to produce the cyclic end product. The biological role of this enzyme is unknown but it is likely to function in some aspects of cellular RNA processing.</text>
</comment>
<feature type="domain" description="RNA 3'-terminal phosphate cyclase insert" evidence="8">
    <location>
        <begin position="188"/>
        <end position="276"/>
    </location>
</feature>
<organism evidence="9 10">
    <name type="scientific">Chitinimonas arctica</name>
    <dbReference type="NCBI Taxonomy" id="2594795"/>
    <lineage>
        <taxon>Bacteria</taxon>
        <taxon>Pseudomonadati</taxon>
        <taxon>Pseudomonadota</taxon>
        <taxon>Betaproteobacteria</taxon>
        <taxon>Neisseriales</taxon>
        <taxon>Chitinibacteraceae</taxon>
        <taxon>Chitinimonas</taxon>
    </lineage>
</organism>
<dbReference type="PIRSF" id="PIRSF005378">
    <property type="entry name" value="RNA3'_term_phos_cycl_euk"/>
    <property type="match status" value="1"/>
</dbReference>
<evidence type="ECO:0000259" key="8">
    <source>
        <dbReference type="Pfam" id="PF05189"/>
    </source>
</evidence>
<keyword evidence="5" id="KW-0963">Cytoplasm</keyword>
<dbReference type="InterPro" id="IPR020719">
    <property type="entry name" value="RNA3'_term_phos_cycl-like_CS"/>
</dbReference>
<evidence type="ECO:0000313" key="10">
    <source>
        <dbReference type="Proteomes" id="UP000317550"/>
    </source>
</evidence>
<evidence type="ECO:0000256" key="2">
    <source>
        <dbReference type="ARBA" id="ARBA00022598"/>
    </source>
</evidence>
<dbReference type="InterPro" id="IPR000228">
    <property type="entry name" value="RNA3'_term_phos_cyc"/>
</dbReference>
<dbReference type="HAMAP" id="MF_00200">
    <property type="entry name" value="RTC"/>
    <property type="match status" value="1"/>
</dbReference>
<dbReference type="GO" id="GO:0006396">
    <property type="term" value="P:RNA processing"/>
    <property type="evidence" value="ECO:0007669"/>
    <property type="project" value="UniProtKB-UniRule"/>
</dbReference>
<dbReference type="Pfam" id="PF01137">
    <property type="entry name" value="RTC"/>
    <property type="match status" value="1"/>
</dbReference>
<dbReference type="Gene3D" id="3.65.10.20">
    <property type="entry name" value="RNA 3'-terminal phosphate cyclase domain"/>
    <property type="match status" value="1"/>
</dbReference>
<comment type="catalytic activity">
    <reaction evidence="4 5">
        <text>a 3'-end 3'-phospho-ribonucleotide-RNA + ATP = a 3'-end 2',3'-cyclophospho-ribonucleotide-RNA + AMP + diphosphate</text>
        <dbReference type="Rhea" id="RHEA:23976"/>
        <dbReference type="Rhea" id="RHEA-COMP:10463"/>
        <dbReference type="Rhea" id="RHEA-COMP:10464"/>
        <dbReference type="ChEBI" id="CHEBI:30616"/>
        <dbReference type="ChEBI" id="CHEBI:33019"/>
        <dbReference type="ChEBI" id="CHEBI:83062"/>
        <dbReference type="ChEBI" id="CHEBI:83064"/>
        <dbReference type="ChEBI" id="CHEBI:456215"/>
        <dbReference type="EC" id="6.5.1.4"/>
    </reaction>
</comment>
<dbReference type="GO" id="GO:0005524">
    <property type="term" value="F:ATP binding"/>
    <property type="evidence" value="ECO:0007669"/>
    <property type="project" value="UniProtKB-KW"/>
</dbReference>
<dbReference type="KEGG" id="cari:FNU76_11890"/>
<evidence type="ECO:0000256" key="6">
    <source>
        <dbReference type="NCBIfam" id="TIGR03399"/>
    </source>
</evidence>
<dbReference type="PANTHER" id="PTHR11096:SF0">
    <property type="entry name" value="RNA 3'-TERMINAL PHOSPHATE CYCLASE"/>
    <property type="match status" value="1"/>
</dbReference>
<dbReference type="NCBIfam" id="NF003246">
    <property type="entry name" value="PRK04204.1-2"/>
    <property type="match status" value="1"/>
</dbReference>
<reference evidence="10" key="1">
    <citation type="submission" date="2019-07" db="EMBL/GenBank/DDBJ databases">
        <title>Chitinimonas sp. nov., isolated from Ny-Alesund, arctica soil.</title>
        <authorList>
            <person name="Xu Q."/>
            <person name="Peng F."/>
        </authorList>
    </citation>
    <scope>NUCLEOTIDE SEQUENCE [LARGE SCALE GENOMIC DNA]</scope>
    <source>
        <strain evidence="10">R3-44</strain>
    </source>
</reference>
<evidence type="ECO:0000256" key="3">
    <source>
        <dbReference type="ARBA" id="ARBA00022741"/>
    </source>
</evidence>
<dbReference type="GO" id="GO:0005737">
    <property type="term" value="C:cytoplasm"/>
    <property type="evidence" value="ECO:0007669"/>
    <property type="project" value="UniProtKB-SubCell"/>
</dbReference>
<dbReference type="GO" id="GO:0003963">
    <property type="term" value="F:RNA-3'-phosphate cyclase activity"/>
    <property type="evidence" value="ECO:0007669"/>
    <property type="project" value="UniProtKB-UniRule"/>
</dbReference>
<dbReference type="Pfam" id="PF05189">
    <property type="entry name" value="RTC_insert"/>
    <property type="match status" value="1"/>
</dbReference>
<keyword evidence="2 5" id="KW-0436">Ligase</keyword>
<feature type="active site" description="Tele-AMP-histidine intermediate" evidence="5">
    <location>
        <position position="312"/>
    </location>
</feature>
<dbReference type="Gene3D" id="3.30.360.20">
    <property type="entry name" value="RNA 3'-terminal phosphate cyclase, insert domain"/>
    <property type="match status" value="1"/>
</dbReference>
<feature type="domain" description="RNA 3'-terminal phosphate cyclase" evidence="7">
    <location>
        <begin position="16"/>
        <end position="330"/>
    </location>
</feature>